<evidence type="ECO:0000313" key="1">
    <source>
        <dbReference type="EMBL" id="DAD73851.1"/>
    </source>
</evidence>
<organism evidence="1">
    <name type="scientific">Podoviridae sp. ctC2p8</name>
    <dbReference type="NCBI Taxonomy" id="2826546"/>
    <lineage>
        <taxon>Viruses</taxon>
        <taxon>Duplodnaviria</taxon>
        <taxon>Heunggongvirae</taxon>
        <taxon>Uroviricota</taxon>
        <taxon>Caudoviricetes</taxon>
    </lineage>
</organism>
<protein>
    <submittedName>
        <fullName evidence="1">Uncharacterized protein</fullName>
    </submittedName>
</protein>
<reference evidence="1" key="1">
    <citation type="journal article" date="2021" name="Proc. Natl. Acad. Sci. U.S.A.">
        <title>A Catalog of Tens of Thousands of Viruses from Human Metagenomes Reveals Hidden Associations with Chronic Diseases.</title>
        <authorList>
            <person name="Tisza M.J."/>
            <person name="Buck C.B."/>
        </authorList>
    </citation>
    <scope>NUCLEOTIDE SEQUENCE</scope>
    <source>
        <strain evidence="1">CtC2p8</strain>
    </source>
</reference>
<dbReference type="EMBL" id="BK014746">
    <property type="protein sequence ID" value="DAD73851.1"/>
    <property type="molecule type" value="Genomic_DNA"/>
</dbReference>
<accession>A0A8S5LVP3</accession>
<name>A0A8S5LVP3_9CAUD</name>
<sequence>MFILWTNAFVKCYNRFCSFSSHARTGCFI</sequence>
<proteinExistence type="predicted"/>